<evidence type="ECO:0000256" key="4">
    <source>
        <dbReference type="ARBA" id="ARBA00023163"/>
    </source>
</evidence>
<dbReference type="InterPro" id="IPR050204">
    <property type="entry name" value="AraC_XylS_family_regulators"/>
</dbReference>
<dbReference type="SUPFAM" id="SSF46689">
    <property type="entry name" value="Homeodomain-like"/>
    <property type="match status" value="1"/>
</dbReference>
<dbReference type="OrthoDB" id="6003540at2"/>
<comment type="subcellular location">
    <subcellularLocation>
        <location evidence="1">Cytoplasm</location>
    </subcellularLocation>
</comment>
<evidence type="ECO:0000313" key="8">
    <source>
        <dbReference type="Proteomes" id="UP000017175"/>
    </source>
</evidence>
<dbReference type="EMBL" id="CP010945">
    <property type="protein sequence ID" value="AKV10064.1"/>
    <property type="molecule type" value="Genomic_DNA"/>
</dbReference>
<dbReference type="GO" id="GO:0003700">
    <property type="term" value="F:DNA-binding transcription factor activity"/>
    <property type="evidence" value="ECO:0007669"/>
    <property type="project" value="InterPro"/>
</dbReference>
<dbReference type="Pfam" id="PF12833">
    <property type="entry name" value="HTH_18"/>
    <property type="match status" value="1"/>
</dbReference>
<keyword evidence="2" id="KW-0805">Transcription regulation</keyword>
<dbReference type="SMART" id="SM00342">
    <property type="entry name" value="HTH_ARAC"/>
    <property type="match status" value="1"/>
</dbReference>
<reference evidence="7 8" key="1">
    <citation type="journal article" date="2012" name="J. Bacteriol.">
        <title>Draft genome sequence of the cyanide-utilizing bacterium Pseudomonas fluorescens strain NCIMB 11764.</title>
        <authorList>
            <person name="Vilo C.A."/>
            <person name="Benedik M.J."/>
            <person name="Kunz D.A."/>
            <person name="Dong Q."/>
        </authorList>
    </citation>
    <scope>NUCLEOTIDE SEQUENCE [LARGE SCALE GENOMIC DNA]</scope>
    <source>
        <strain evidence="7 8">NCIMB 11764</strain>
    </source>
</reference>
<dbReference type="PANTHER" id="PTHR46796:SF12">
    <property type="entry name" value="HTH-TYPE DNA-BINDING TRANSCRIPTIONAL ACTIVATOR EUTR"/>
    <property type="match status" value="1"/>
</dbReference>
<dbReference type="InterPro" id="IPR018062">
    <property type="entry name" value="HTH_AraC-typ_CS"/>
</dbReference>
<comment type="function">
    <text evidence="5">Regulatory protein of the TOL plasmid xyl operons. XylS activates the xylXYZLTEGFJQKIH operon required for the degradation of toluene, m-xylene and p-xylene.</text>
</comment>
<keyword evidence="3" id="KW-0238">DNA-binding</keyword>
<dbReference type="PANTHER" id="PTHR46796">
    <property type="entry name" value="HTH-TYPE TRANSCRIPTIONAL ACTIVATOR RHAS-RELATED"/>
    <property type="match status" value="1"/>
</dbReference>
<evidence type="ECO:0000256" key="5">
    <source>
        <dbReference type="ARBA" id="ARBA00037345"/>
    </source>
</evidence>
<dbReference type="eggNOG" id="COG2207">
    <property type="taxonomic scope" value="Bacteria"/>
</dbReference>
<sequence>MNIYSSTPKTKNIKLTDSVRSAEIIHLVTRDVFQQADALSKWQQDYVQISAGQFSGSLTEISLGPIQIFREAMNKSVDQHGRPWENSFAVGVPLVVEGEGFWCGDRLEKNSIFFLKPNSELKFKTPINSDICVAVIDSSALQQYAEEIEEICIGHILQLNGASEVPELICNSFRHTFLKVINGINSNPNALACPSTRLTLLDDVMSSFFSGFISLNKLPKVTHAQLVHRHIVEKAREYILSRKSEPPSVLEICEELRISRRTLHYGFIKVLGINPVTFLRYLRLNGARRELLTADPTLSMVSDIAARWGFWHMGMFSTYYKELFGELPSCTLRMNK</sequence>
<evidence type="ECO:0000256" key="1">
    <source>
        <dbReference type="ARBA" id="ARBA00004496"/>
    </source>
</evidence>
<gene>
    <name evidence="7" type="ORF">B723_28145</name>
</gene>
<dbReference type="GO" id="GO:0005737">
    <property type="term" value="C:cytoplasm"/>
    <property type="evidence" value="ECO:0007669"/>
    <property type="project" value="UniProtKB-SubCell"/>
</dbReference>
<evidence type="ECO:0000259" key="6">
    <source>
        <dbReference type="PROSITE" id="PS01124"/>
    </source>
</evidence>
<dbReference type="InterPro" id="IPR018060">
    <property type="entry name" value="HTH_AraC"/>
</dbReference>
<dbReference type="Gene3D" id="1.10.10.60">
    <property type="entry name" value="Homeodomain-like"/>
    <property type="match status" value="1"/>
</dbReference>
<feature type="domain" description="HTH araC/xylS-type" evidence="6">
    <location>
        <begin position="233"/>
        <end position="334"/>
    </location>
</feature>
<evidence type="ECO:0000256" key="2">
    <source>
        <dbReference type="ARBA" id="ARBA00023015"/>
    </source>
</evidence>
<protein>
    <recommendedName>
        <fullName evidence="6">HTH araC/xylS-type domain-containing protein</fullName>
    </recommendedName>
</protein>
<dbReference type="Proteomes" id="UP000017175">
    <property type="component" value="Chromosome"/>
</dbReference>
<organism evidence="7 8">
    <name type="scientific">Pseudomonas fluorescens NCIMB 11764</name>
    <dbReference type="NCBI Taxonomy" id="1221522"/>
    <lineage>
        <taxon>Bacteria</taxon>
        <taxon>Pseudomonadati</taxon>
        <taxon>Pseudomonadota</taxon>
        <taxon>Gammaproteobacteria</taxon>
        <taxon>Pseudomonadales</taxon>
        <taxon>Pseudomonadaceae</taxon>
        <taxon>Pseudomonas</taxon>
    </lineage>
</organism>
<accession>A0A0K1QWB7</accession>
<dbReference type="PROSITE" id="PS00041">
    <property type="entry name" value="HTH_ARAC_FAMILY_1"/>
    <property type="match status" value="1"/>
</dbReference>
<dbReference type="GO" id="GO:0043565">
    <property type="term" value="F:sequence-specific DNA binding"/>
    <property type="evidence" value="ECO:0007669"/>
    <property type="project" value="InterPro"/>
</dbReference>
<dbReference type="AlphaFoldDB" id="A0A0K1QWB7"/>
<proteinExistence type="predicted"/>
<evidence type="ECO:0000313" key="7">
    <source>
        <dbReference type="EMBL" id="AKV10064.1"/>
    </source>
</evidence>
<evidence type="ECO:0000256" key="3">
    <source>
        <dbReference type="ARBA" id="ARBA00023125"/>
    </source>
</evidence>
<dbReference type="GO" id="GO:0009893">
    <property type="term" value="P:positive regulation of metabolic process"/>
    <property type="evidence" value="ECO:0007669"/>
    <property type="project" value="UniProtKB-ARBA"/>
</dbReference>
<keyword evidence="4" id="KW-0804">Transcription</keyword>
<dbReference type="InterPro" id="IPR009057">
    <property type="entry name" value="Homeodomain-like_sf"/>
</dbReference>
<name>A0A0K1QWB7_PSEFL</name>
<dbReference type="PROSITE" id="PS01124">
    <property type="entry name" value="HTH_ARAC_FAMILY_2"/>
    <property type="match status" value="1"/>
</dbReference>
<dbReference type="RefSeq" id="WP_017337421.1">
    <property type="nucleotide sequence ID" value="NZ_CP010945.1"/>
</dbReference>